<keyword evidence="2 6" id="KW-0805">Transcription regulation</keyword>
<keyword evidence="9" id="KW-1185">Reference proteome</keyword>
<keyword evidence="3 6" id="KW-0731">Sigma factor</keyword>
<dbReference type="SUPFAM" id="SSF88659">
    <property type="entry name" value="Sigma3 and sigma4 domains of RNA polymerase sigma factors"/>
    <property type="match status" value="1"/>
</dbReference>
<accession>A0A225DZV6</accession>
<dbReference type="InterPro" id="IPR013324">
    <property type="entry name" value="RNA_pol_sigma_r3/r4-like"/>
</dbReference>
<dbReference type="AlphaFoldDB" id="A0A225DZV6"/>
<dbReference type="SUPFAM" id="SSF88946">
    <property type="entry name" value="Sigma2 domain of RNA polymerase sigma factors"/>
    <property type="match status" value="1"/>
</dbReference>
<evidence type="ECO:0000256" key="5">
    <source>
        <dbReference type="ARBA" id="ARBA00023163"/>
    </source>
</evidence>
<organism evidence="8 9">
    <name type="scientific">Fimbriiglobus ruber</name>
    <dbReference type="NCBI Taxonomy" id="1908690"/>
    <lineage>
        <taxon>Bacteria</taxon>
        <taxon>Pseudomonadati</taxon>
        <taxon>Planctomycetota</taxon>
        <taxon>Planctomycetia</taxon>
        <taxon>Gemmatales</taxon>
        <taxon>Gemmataceae</taxon>
        <taxon>Fimbriiglobus</taxon>
    </lineage>
</organism>
<dbReference type="InterPro" id="IPR014284">
    <property type="entry name" value="RNA_pol_sigma-70_dom"/>
</dbReference>
<dbReference type="GO" id="GO:0006352">
    <property type="term" value="P:DNA-templated transcription initiation"/>
    <property type="evidence" value="ECO:0007669"/>
    <property type="project" value="InterPro"/>
</dbReference>
<evidence type="ECO:0000256" key="1">
    <source>
        <dbReference type="ARBA" id="ARBA00010641"/>
    </source>
</evidence>
<reference evidence="9" key="1">
    <citation type="submission" date="2017-06" db="EMBL/GenBank/DDBJ databases">
        <title>Genome analysis of Fimbriiglobus ruber SP5, the first member of the order Planctomycetales with confirmed chitinolytic capability.</title>
        <authorList>
            <person name="Ravin N.V."/>
            <person name="Rakitin A.L."/>
            <person name="Ivanova A.A."/>
            <person name="Beletsky A.V."/>
            <person name="Kulichevskaya I.S."/>
            <person name="Mardanov A.V."/>
            <person name="Dedysh S.N."/>
        </authorList>
    </citation>
    <scope>NUCLEOTIDE SEQUENCE [LARGE SCALE GENOMIC DNA]</scope>
    <source>
        <strain evidence="9">SP5</strain>
    </source>
</reference>
<evidence type="ECO:0000256" key="2">
    <source>
        <dbReference type="ARBA" id="ARBA00023015"/>
    </source>
</evidence>
<gene>
    <name evidence="8" type="ORF">FRUB_01435</name>
</gene>
<dbReference type="OrthoDB" id="266768at2"/>
<dbReference type="InterPro" id="IPR000838">
    <property type="entry name" value="RNA_pol_sigma70_ECF_CS"/>
</dbReference>
<evidence type="ECO:0000256" key="6">
    <source>
        <dbReference type="RuleBase" id="RU000716"/>
    </source>
</evidence>
<sequence>MDGPDEIAAAIAAVARGNRDAYRRIVRAYSLPLRAYLANLVYHRSDVDDLAQEVFLAAYRGLATYQRGSDFGAWLRGIARHKAHKYLRRRAVRGRAMDGFREELARTLEADIERAASGCATSAIESLLHCIERLPEKFKRVVRAGLDGDNAADVAESLATTVGAVYNLHYRANKLLRDCMTKELA</sequence>
<dbReference type="GO" id="GO:0003677">
    <property type="term" value="F:DNA binding"/>
    <property type="evidence" value="ECO:0007669"/>
    <property type="project" value="UniProtKB-KW"/>
</dbReference>
<keyword evidence="5 6" id="KW-0804">Transcription</keyword>
<dbReference type="NCBIfam" id="TIGR02937">
    <property type="entry name" value="sigma70-ECF"/>
    <property type="match status" value="1"/>
</dbReference>
<dbReference type="EMBL" id="NIDE01000002">
    <property type="protein sequence ID" value="OWK45104.1"/>
    <property type="molecule type" value="Genomic_DNA"/>
</dbReference>
<dbReference type="PANTHER" id="PTHR43133">
    <property type="entry name" value="RNA POLYMERASE ECF-TYPE SIGMA FACTO"/>
    <property type="match status" value="1"/>
</dbReference>
<name>A0A225DZV6_9BACT</name>
<dbReference type="Gene3D" id="1.10.10.10">
    <property type="entry name" value="Winged helix-like DNA-binding domain superfamily/Winged helix DNA-binding domain"/>
    <property type="match status" value="1"/>
</dbReference>
<dbReference type="Gene3D" id="1.10.1740.10">
    <property type="match status" value="1"/>
</dbReference>
<dbReference type="RefSeq" id="WP_088252879.1">
    <property type="nucleotide sequence ID" value="NZ_NIDE01000002.1"/>
</dbReference>
<evidence type="ECO:0000259" key="7">
    <source>
        <dbReference type="Pfam" id="PF04542"/>
    </source>
</evidence>
<proteinExistence type="inferred from homology"/>
<protein>
    <recommendedName>
        <fullName evidence="6">RNA polymerase sigma factor</fullName>
    </recommendedName>
</protein>
<dbReference type="InterPro" id="IPR039425">
    <property type="entry name" value="RNA_pol_sigma-70-like"/>
</dbReference>
<evidence type="ECO:0000313" key="9">
    <source>
        <dbReference type="Proteomes" id="UP000214646"/>
    </source>
</evidence>
<keyword evidence="4 6" id="KW-0238">DNA-binding</keyword>
<dbReference type="PANTHER" id="PTHR43133:SF51">
    <property type="entry name" value="RNA POLYMERASE SIGMA FACTOR"/>
    <property type="match status" value="1"/>
</dbReference>
<dbReference type="InterPro" id="IPR013325">
    <property type="entry name" value="RNA_pol_sigma_r2"/>
</dbReference>
<comment type="similarity">
    <text evidence="1 6">Belongs to the sigma-70 factor family. ECF subfamily.</text>
</comment>
<evidence type="ECO:0000313" key="8">
    <source>
        <dbReference type="EMBL" id="OWK45104.1"/>
    </source>
</evidence>
<dbReference type="GO" id="GO:0016987">
    <property type="term" value="F:sigma factor activity"/>
    <property type="evidence" value="ECO:0007669"/>
    <property type="project" value="UniProtKB-KW"/>
</dbReference>
<dbReference type="InterPro" id="IPR036388">
    <property type="entry name" value="WH-like_DNA-bd_sf"/>
</dbReference>
<dbReference type="PROSITE" id="PS01063">
    <property type="entry name" value="SIGMA70_ECF"/>
    <property type="match status" value="1"/>
</dbReference>
<evidence type="ECO:0000256" key="3">
    <source>
        <dbReference type="ARBA" id="ARBA00023082"/>
    </source>
</evidence>
<dbReference type="Proteomes" id="UP000214646">
    <property type="component" value="Unassembled WGS sequence"/>
</dbReference>
<feature type="domain" description="RNA polymerase sigma-70 region 2" evidence="7">
    <location>
        <begin position="26"/>
        <end position="91"/>
    </location>
</feature>
<comment type="caution">
    <text evidence="8">The sequence shown here is derived from an EMBL/GenBank/DDBJ whole genome shotgun (WGS) entry which is preliminary data.</text>
</comment>
<dbReference type="Pfam" id="PF04542">
    <property type="entry name" value="Sigma70_r2"/>
    <property type="match status" value="1"/>
</dbReference>
<evidence type="ECO:0000256" key="4">
    <source>
        <dbReference type="ARBA" id="ARBA00023125"/>
    </source>
</evidence>
<dbReference type="InterPro" id="IPR007627">
    <property type="entry name" value="RNA_pol_sigma70_r2"/>
</dbReference>